<keyword evidence="3" id="KW-1185">Reference proteome</keyword>
<dbReference type="AlphaFoldDB" id="A0A0G4GBA9"/>
<evidence type="ECO:0000256" key="1">
    <source>
        <dbReference type="SAM" id="MobiDB-lite"/>
    </source>
</evidence>
<organism evidence="2 3">
    <name type="scientific">Vitrella brassicaformis (strain CCMP3155)</name>
    <dbReference type="NCBI Taxonomy" id="1169540"/>
    <lineage>
        <taxon>Eukaryota</taxon>
        <taxon>Sar</taxon>
        <taxon>Alveolata</taxon>
        <taxon>Colpodellida</taxon>
        <taxon>Vitrellaceae</taxon>
        <taxon>Vitrella</taxon>
    </lineage>
</organism>
<feature type="region of interest" description="Disordered" evidence="1">
    <location>
        <begin position="1"/>
        <end position="101"/>
    </location>
</feature>
<name>A0A0G4GBA9_VITBC</name>
<reference evidence="2 3" key="1">
    <citation type="submission" date="2014-11" db="EMBL/GenBank/DDBJ databases">
        <authorList>
            <person name="Zhu J."/>
            <person name="Qi W."/>
            <person name="Song R."/>
        </authorList>
    </citation>
    <scope>NUCLEOTIDE SEQUENCE [LARGE SCALE GENOMIC DNA]</scope>
</reference>
<proteinExistence type="predicted"/>
<dbReference type="VEuPathDB" id="CryptoDB:Vbra_22104"/>
<evidence type="ECO:0000313" key="3">
    <source>
        <dbReference type="Proteomes" id="UP000041254"/>
    </source>
</evidence>
<dbReference type="InParanoid" id="A0A0G4GBA9"/>
<gene>
    <name evidence="2" type="ORF">Vbra_22104</name>
</gene>
<feature type="compositionally biased region" description="Low complexity" evidence="1">
    <location>
        <begin position="1"/>
        <end position="29"/>
    </location>
</feature>
<accession>A0A0G4GBA9</accession>
<feature type="region of interest" description="Disordered" evidence="1">
    <location>
        <begin position="241"/>
        <end position="262"/>
    </location>
</feature>
<protein>
    <submittedName>
        <fullName evidence="2">Uncharacterized protein</fullName>
    </submittedName>
</protein>
<evidence type="ECO:0000313" key="2">
    <source>
        <dbReference type="EMBL" id="CEM26412.1"/>
    </source>
</evidence>
<dbReference type="EMBL" id="CDMY01000614">
    <property type="protein sequence ID" value="CEM26412.1"/>
    <property type="molecule type" value="Genomic_DNA"/>
</dbReference>
<dbReference type="Proteomes" id="UP000041254">
    <property type="component" value="Unassembled WGS sequence"/>
</dbReference>
<sequence length="262" mass="27212">MDQLARTTSISTTTTTSTSTSSSSIRTATRPSLASLSRETLPPPSVVHEDTWGVEADDDEHEGERSGVGCGGWGVSREGDGFVTPTRRQGMPPLTPKTPMGARRVSCLHDSILRGDVDGTREALSVCGEDPNLPLSGMADVGGGLTPYQLAHTLMRSHPSAAAVYEAILTLLVAHGAIDNGRWPPSERPGGGGGVVRSLGPLRLPPYPKLTGEEAIGGECECVAPLTPVHHPGTSARCKAPKSPMCSTHTPAADAPLAAEDI</sequence>